<evidence type="ECO:0000313" key="1">
    <source>
        <dbReference type="EMBL" id="GEO72447.1"/>
    </source>
</evidence>
<keyword evidence="2" id="KW-1185">Reference proteome</keyword>
<evidence type="ECO:0000313" key="2">
    <source>
        <dbReference type="Proteomes" id="UP000321794"/>
    </source>
</evidence>
<accession>A0ABQ0X261</accession>
<protein>
    <submittedName>
        <fullName evidence="1">Uncharacterized protein</fullName>
    </submittedName>
</protein>
<gene>
    <name evidence="1" type="ORF">LZY01_16150</name>
</gene>
<comment type="caution">
    <text evidence="1">The sequence shown here is derived from an EMBL/GenBank/DDBJ whole genome shotgun (WGS) entry which is preliminary data.</text>
</comment>
<name>A0ABQ0X261_9LACO</name>
<dbReference type="EMBL" id="BJZK01000019">
    <property type="protein sequence ID" value="GEO72447.1"/>
    <property type="molecule type" value="Genomic_DNA"/>
</dbReference>
<proteinExistence type="predicted"/>
<organism evidence="1 2">
    <name type="scientific">Levilactobacillus zymae</name>
    <dbReference type="NCBI Taxonomy" id="267363"/>
    <lineage>
        <taxon>Bacteria</taxon>
        <taxon>Bacillati</taxon>
        <taxon>Bacillota</taxon>
        <taxon>Bacilli</taxon>
        <taxon>Lactobacillales</taxon>
        <taxon>Lactobacillaceae</taxon>
        <taxon>Levilactobacillus</taxon>
    </lineage>
</organism>
<sequence length="45" mass="4835">MNDSWISVHKVDISGTNGIPLKYKFDDGPSDPLNGTGGKRIFSVA</sequence>
<reference evidence="1 2" key="1">
    <citation type="submission" date="2019-07" db="EMBL/GenBank/DDBJ databases">
        <title>Whole genome shotgun sequence of Lactobacillus zymae NBRC 107157.</title>
        <authorList>
            <person name="Hosoyama A."/>
            <person name="Uohara A."/>
            <person name="Ohji S."/>
            <person name="Ichikawa N."/>
        </authorList>
    </citation>
    <scope>NUCLEOTIDE SEQUENCE [LARGE SCALE GENOMIC DNA]</scope>
    <source>
        <strain evidence="1 2">NBRC 107157</strain>
    </source>
</reference>
<dbReference type="Proteomes" id="UP000321794">
    <property type="component" value="Unassembled WGS sequence"/>
</dbReference>